<feature type="region of interest" description="Disordered" evidence="1">
    <location>
        <begin position="1230"/>
        <end position="1254"/>
    </location>
</feature>
<dbReference type="PANTHER" id="PTHR10357">
    <property type="entry name" value="ALPHA-AMYLASE FAMILY MEMBER"/>
    <property type="match status" value="1"/>
</dbReference>
<feature type="region of interest" description="Disordered" evidence="1">
    <location>
        <begin position="738"/>
        <end position="757"/>
    </location>
</feature>
<dbReference type="SUPFAM" id="SSF51445">
    <property type="entry name" value="(Trans)glycosidases"/>
    <property type="match status" value="1"/>
</dbReference>
<keyword evidence="3" id="KW-0378">Hydrolase</keyword>
<dbReference type="InterPro" id="IPR017853">
    <property type="entry name" value="GH"/>
</dbReference>
<accession>A0A834QYE8</accession>
<dbReference type="Gene3D" id="3.20.20.80">
    <property type="entry name" value="Glycosidases"/>
    <property type="match status" value="2"/>
</dbReference>
<dbReference type="EnsemblMetazoa" id="SSS_8318s_mrna">
    <property type="protein sequence ID" value="KAF7487674.1"/>
    <property type="gene ID" value="SSS_8318"/>
</dbReference>
<dbReference type="GO" id="GO:0004556">
    <property type="term" value="F:alpha-amylase activity"/>
    <property type="evidence" value="ECO:0007669"/>
    <property type="project" value="TreeGrafter"/>
</dbReference>
<name>A0A834QYE8_SARSC</name>
<evidence type="ECO:0000256" key="1">
    <source>
        <dbReference type="SAM" id="MobiDB-lite"/>
    </source>
</evidence>
<feature type="compositionally biased region" description="Polar residues" evidence="1">
    <location>
        <begin position="1244"/>
        <end position="1254"/>
    </location>
</feature>
<feature type="region of interest" description="Disordered" evidence="1">
    <location>
        <begin position="671"/>
        <end position="699"/>
    </location>
</feature>
<reference evidence="5" key="1">
    <citation type="journal article" date="2020" name="PLoS Negl. Trop. Dis.">
        <title>High-quality nuclear genome for Sarcoptes scabiei-A critical resource for a neglected parasite.</title>
        <authorList>
            <person name="Korhonen P.K."/>
            <person name="Gasser R.B."/>
            <person name="Ma G."/>
            <person name="Wang T."/>
            <person name="Stroehlein A.J."/>
            <person name="Young N.D."/>
            <person name="Ang C.S."/>
            <person name="Fernando D.D."/>
            <person name="Lu H.C."/>
            <person name="Taylor S."/>
            <person name="Reynolds S.L."/>
            <person name="Mofiz E."/>
            <person name="Najaraj S.H."/>
            <person name="Gowda H."/>
            <person name="Madugundu A."/>
            <person name="Renuse S."/>
            <person name="Holt D."/>
            <person name="Pandey A."/>
            <person name="Papenfuss A.T."/>
            <person name="Fischer K."/>
        </authorList>
    </citation>
    <scope>NUCLEOTIDE SEQUENCE [LARGE SCALE GENOMIC DNA]</scope>
</reference>
<feature type="compositionally biased region" description="Low complexity" evidence="1">
    <location>
        <begin position="188"/>
        <end position="202"/>
    </location>
</feature>
<dbReference type="Pfam" id="PF00128">
    <property type="entry name" value="Alpha-amylase"/>
    <property type="match status" value="2"/>
</dbReference>
<proteinExistence type="predicted"/>
<dbReference type="Proteomes" id="UP000070412">
    <property type="component" value="Unassembled WGS sequence"/>
</dbReference>
<feature type="compositionally biased region" description="Polar residues" evidence="1">
    <location>
        <begin position="673"/>
        <end position="696"/>
    </location>
</feature>
<reference evidence="4" key="3">
    <citation type="submission" date="2022-06" db="UniProtKB">
        <authorList>
            <consortium name="EnsemblMetazoa"/>
        </authorList>
    </citation>
    <scope>IDENTIFICATION</scope>
</reference>
<dbReference type="GO" id="GO:0009313">
    <property type="term" value="P:oligosaccharide catabolic process"/>
    <property type="evidence" value="ECO:0007669"/>
    <property type="project" value="TreeGrafter"/>
</dbReference>
<evidence type="ECO:0000259" key="2">
    <source>
        <dbReference type="SMART" id="SM00642"/>
    </source>
</evidence>
<protein>
    <submittedName>
        <fullName evidence="3">Trehalose-6-phosphate hydrolase</fullName>
    </submittedName>
</protein>
<dbReference type="PANTHER" id="PTHR10357:SF179">
    <property type="entry name" value="NEUTRAL AND BASIC AMINO ACID TRANSPORT PROTEIN RBAT"/>
    <property type="match status" value="1"/>
</dbReference>
<evidence type="ECO:0000313" key="5">
    <source>
        <dbReference type="Proteomes" id="UP000070412"/>
    </source>
</evidence>
<keyword evidence="5" id="KW-1185">Reference proteome</keyword>
<dbReference type="EMBL" id="WVUK01000066">
    <property type="protein sequence ID" value="KAF7487674.1"/>
    <property type="molecule type" value="Genomic_DNA"/>
</dbReference>
<dbReference type="SMART" id="SM00642">
    <property type="entry name" value="Aamy"/>
    <property type="match status" value="1"/>
</dbReference>
<feature type="region of interest" description="Disordered" evidence="1">
    <location>
        <begin position="177"/>
        <end position="202"/>
    </location>
</feature>
<organism evidence="3">
    <name type="scientific">Sarcoptes scabiei</name>
    <name type="common">Itch mite</name>
    <name type="synonym">Acarus scabiei</name>
    <dbReference type="NCBI Taxonomy" id="52283"/>
    <lineage>
        <taxon>Eukaryota</taxon>
        <taxon>Metazoa</taxon>
        <taxon>Ecdysozoa</taxon>
        <taxon>Arthropoda</taxon>
        <taxon>Chelicerata</taxon>
        <taxon>Arachnida</taxon>
        <taxon>Acari</taxon>
        <taxon>Acariformes</taxon>
        <taxon>Sarcoptiformes</taxon>
        <taxon>Astigmata</taxon>
        <taxon>Psoroptidia</taxon>
        <taxon>Sarcoptoidea</taxon>
        <taxon>Sarcoptidae</taxon>
        <taxon>Sarcoptinae</taxon>
        <taxon>Sarcoptes</taxon>
    </lineage>
</organism>
<gene>
    <name evidence="3" type="ORF">SSS_8318</name>
</gene>
<feature type="domain" description="Glycosyl hydrolase family 13 catalytic" evidence="2">
    <location>
        <begin position="558"/>
        <end position="1204"/>
    </location>
</feature>
<reference evidence="3" key="2">
    <citation type="submission" date="2020-01" db="EMBL/GenBank/DDBJ databases">
        <authorList>
            <person name="Korhonen P.K.K."/>
            <person name="Guangxu M.G."/>
            <person name="Wang T.W."/>
            <person name="Stroehlein A.J.S."/>
            <person name="Young N.D."/>
            <person name="Ang C.-S.A."/>
            <person name="Fernando D.W.F."/>
            <person name="Lu H.L."/>
            <person name="Taylor S.T."/>
            <person name="Ehtesham M.E.M."/>
            <person name="Najaraj S.H.N."/>
            <person name="Harsha G.H.G."/>
            <person name="Madugundu A.M."/>
            <person name="Renuse S.R."/>
            <person name="Holt D.H."/>
            <person name="Pandey A.P."/>
            <person name="Papenfuss A.P."/>
            <person name="Gasser R.B.G."/>
            <person name="Fischer K.F."/>
        </authorList>
    </citation>
    <scope>NUCLEOTIDE SEQUENCE</scope>
    <source>
        <strain evidence="3">SSS_KF_BRIS2020</strain>
    </source>
</reference>
<feature type="compositionally biased region" description="Polar residues" evidence="1">
    <location>
        <begin position="177"/>
        <end position="186"/>
    </location>
</feature>
<dbReference type="OrthoDB" id="1740265at2759"/>
<dbReference type="InterPro" id="IPR006047">
    <property type="entry name" value="GH13_cat_dom"/>
</dbReference>
<evidence type="ECO:0000313" key="4">
    <source>
        <dbReference type="EnsemblMetazoa" id="KAF7487674.1"/>
    </source>
</evidence>
<sequence>METNFVLLSNTTTESVAKTSTPLNDIVQYPIVDNDDRCYESQSFECDPNHHHHRQQEHQQHRHNHSHHLANVVVSDQCSLQTTSTTMAQRIHYGPLRSLATACLLPNVIDCSPSMTPPSILSNNSSSSPISSSVLNSDSIFVHSNDCQSSLTSSTSPLPQQSSMIINEFPSVISENYPPTSNLDNFDSTHSTSPSPTISVPSAQQCSTSKATAAVIYKPVRSLIEYWPNNDHHHYHPHLHQHQHHQNQKQQYLSQCTMESRIPSVSISDYQTLQNSSAVRYSPSHESIIDDRKDFDQQSNSEQNHLHHHHQHFHQLHNQMISSIPMSLADAMISKSSSSDSDTNDSGTRLISDSSLHDISSASSNIIINNPYANNNSNHVFLSNLSTNNSASLRYQSPSIDTILENDQELPSIDRNDTIDCVQSLNDDNRAVVPIEWIDHKVIGENLRRKFLEQNQTKLFDRKICTDSNQRSMRKRKFQFHHFNFGLWRFVCPPSHRFIIGSMMSLIVGIVLIATALGLLCSVHRKFRQQWFDDFDYNNRRYRFEEDRFWYHRTTFYEIFVASFKDSDGDGFGDFQGIIDQSEYLRNLGIHAIRIDSILAAFDYPNDCDGVVNFFDVDHHLGTFDQFIQMIKTLHSKRIRVIVEMDLTATSHQHHWSMNGSDEYRHYYVDSSPKISGKNSNQKIKTQRNQNRSISKQNRRVLNWNHQPLREKMLNVVDFWLKYVDGLYLKGFEQIHIDPEESDDSGGGGGDSDKDGEREEILQNSNRFQNDDRYKSMSSIIESKWQRREKILIDFLQKLHTIIENREREFASIQGIAIDKVPKKILIGSDRLLKLWLQRNRRMMMMMMKTKRRRQTILEENSKIFDQKLDDSDHHHHHHQYQYRNYTKNFNELDFDDGFIPIDGSRTINHHLNHHLIDDHNHSFDRSFSDFLHQPLMTIKTSKKMETKTPTLRTSFPSSLSLSSMVVNVTIDSDMNQTQSAFGHRSSKNGTRLIQKRKDHQHHHHRDHHRDHNRLQPILFHYFDLIHFELQIEPDRIDSIREQVNFVWQENLKIRFSELSDQNVDDDFDQNYADDIDDIDDVYDQKDFPTLMWSFSNDGSKSSSRIASVLGSKYSLASHFLLAMMPGTISVLYGDEIGLKDFRFKKIASKNRIELMSWSEEPPNGNFSYPNSTTWIPVDESYNQINVEKRSEWIKMISDLILFRLDYLHKERDWRRDRLWYRNQESSHSKSIDNLSKSSRKSSAEFQSKQSNHQSNSLMESNNFLFHYIDKSIVVFEQYIDHLVDIDSLDEEHRQRSSSLSSTSTSLLSSSSSSSSSMSLSEKTLIRQRYVLFVNLGNESVWEDFSDKFYYSEIKLATNFNRTKEFLIMKSLRLDPGEAMIVTVE</sequence>
<evidence type="ECO:0000313" key="3">
    <source>
        <dbReference type="EMBL" id="KAF7487674.1"/>
    </source>
</evidence>